<evidence type="ECO:0000313" key="6">
    <source>
        <dbReference type="EMBL" id="KAF6204893.1"/>
    </source>
</evidence>
<evidence type="ECO:0000259" key="5">
    <source>
        <dbReference type="PROSITE" id="PS50089"/>
    </source>
</evidence>
<feature type="compositionally biased region" description="Acidic residues" evidence="4">
    <location>
        <begin position="104"/>
        <end position="145"/>
    </location>
</feature>
<dbReference type="PANTHER" id="PTHR23041">
    <property type="entry name" value="RING FINGER DOMAIN-CONTAINING"/>
    <property type="match status" value="1"/>
</dbReference>
<dbReference type="Pfam" id="PF13639">
    <property type="entry name" value="zf-RING_2"/>
    <property type="match status" value="1"/>
</dbReference>
<proteinExistence type="predicted"/>
<evidence type="ECO:0000256" key="4">
    <source>
        <dbReference type="SAM" id="MobiDB-lite"/>
    </source>
</evidence>
<dbReference type="InterPro" id="IPR001841">
    <property type="entry name" value="Znf_RING"/>
</dbReference>
<dbReference type="SUPFAM" id="SSF57850">
    <property type="entry name" value="RING/U-box"/>
    <property type="match status" value="1"/>
</dbReference>
<evidence type="ECO:0000313" key="7">
    <source>
        <dbReference type="Proteomes" id="UP000466442"/>
    </source>
</evidence>
<dbReference type="InterPro" id="IPR017907">
    <property type="entry name" value="Znf_RING_CS"/>
</dbReference>
<dbReference type="Proteomes" id="UP000466442">
    <property type="component" value="Linkage Group LG9"/>
</dbReference>
<keyword evidence="1" id="KW-0479">Metal-binding</keyword>
<dbReference type="AlphaFoldDB" id="A0A6A4JS83"/>
<feature type="compositionally biased region" description="Basic residues" evidence="4">
    <location>
        <begin position="150"/>
        <end position="163"/>
    </location>
</feature>
<dbReference type="Gene3D" id="3.30.40.10">
    <property type="entry name" value="Zinc/RING finger domain, C3HC4 (zinc finger)"/>
    <property type="match status" value="1"/>
</dbReference>
<dbReference type="PANTHER" id="PTHR23041:SF78">
    <property type="entry name" value="E3 UBIQUITIN-PROTEIN LIGASE RNF4"/>
    <property type="match status" value="1"/>
</dbReference>
<dbReference type="OrthoDB" id="365379at2759"/>
<feature type="region of interest" description="Disordered" evidence="4">
    <location>
        <begin position="15"/>
        <end position="48"/>
    </location>
</feature>
<dbReference type="InterPro" id="IPR013083">
    <property type="entry name" value="Znf_RING/FYVE/PHD"/>
</dbReference>
<gene>
    <name evidence="6" type="ORF">GE061_019057</name>
</gene>
<evidence type="ECO:0000256" key="2">
    <source>
        <dbReference type="ARBA" id="ARBA00022771"/>
    </source>
</evidence>
<accession>A0A6A4JS83</accession>
<dbReference type="PROSITE" id="PS00518">
    <property type="entry name" value="ZF_RING_1"/>
    <property type="match status" value="1"/>
</dbReference>
<feature type="domain" description="RING-type" evidence="5">
    <location>
        <begin position="51"/>
        <end position="90"/>
    </location>
</feature>
<dbReference type="PROSITE" id="PS50089">
    <property type="entry name" value="ZF_RING_2"/>
    <property type="match status" value="1"/>
</dbReference>
<sequence length="163" mass="18450">MWGFSWLFRIPFRQTKDKAQPETSSSLKRKEPDTKEPGSETPNKKPKLDACPICLEEMQEDKSATPCGHTFCTPCLTESYKYSKKCPLCRQPAKDTSESGSGEANEEEHEEGEEEEEGEEGGGGDADEDDEEWLPGSDDEGDESEQENRRSRRSLRRRQVNPS</sequence>
<organism evidence="6 7">
    <name type="scientific">Apolygus lucorum</name>
    <name type="common">Small green plant bug</name>
    <name type="synonym">Lygocoris lucorum</name>
    <dbReference type="NCBI Taxonomy" id="248454"/>
    <lineage>
        <taxon>Eukaryota</taxon>
        <taxon>Metazoa</taxon>
        <taxon>Ecdysozoa</taxon>
        <taxon>Arthropoda</taxon>
        <taxon>Hexapoda</taxon>
        <taxon>Insecta</taxon>
        <taxon>Pterygota</taxon>
        <taxon>Neoptera</taxon>
        <taxon>Paraneoptera</taxon>
        <taxon>Hemiptera</taxon>
        <taxon>Heteroptera</taxon>
        <taxon>Panheteroptera</taxon>
        <taxon>Cimicomorpha</taxon>
        <taxon>Miridae</taxon>
        <taxon>Mirini</taxon>
        <taxon>Apolygus</taxon>
    </lineage>
</organism>
<dbReference type="SMART" id="SM00184">
    <property type="entry name" value="RING"/>
    <property type="match status" value="1"/>
</dbReference>
<reference evidence="6" key="1">
    <citation type="journal article" date="2021" name="Mol. Ecol. Resour.">
        <title>Apolygus lucorum genome provides insights into omnivorousness and mesophyll feeding.</title>
        <authorList>
            <person name="Liu Y."/>
            <person name="Liu H."/>
            <person name="Wang H."/>
            <person name="Huang T."/>
            <person name="Liu B."/>
            <person name="Yang B."/>
            <person name="Yin L."/>
            <person name="Li B."/>
            <person name="Zhang Y."/>
            <person name="Zhang S."/>
            <person name="Jiang F."/>
            <person name="Zhang X."/>
            <person name="Ren Y."/>
            <person name="Wang B."/>
            <person name="Wang S."/>
            <person name="Lu Y."/>
            <person name="Wu K."/>
            <person name="Fan W."/>
            <person name="Wang G."/>
        </authorList>
    </citation>
    <scope>NUCLEOTIDE SEQUENCE</scope>
    <source>
        <strain evidence="6">12Hb</strain>
    </source>
</reference>
<evidence type="ECO:0000256" key="1">
    <source>
        <dbReference type="ARBA" id="ARBA00022723"/>
    </source>
</evidence>
<keyword evidence="7" id="KW-1185">Reference proteome</keyword>
<evidence type="ECO:0000256" key="3">
    <source>
        <dbReference type="ARBA" id="ARBA00022833"/>
    </source>
</evidence>
<protein>
    <recommendedName>
        <fullName evidence="5">RING-type domain-containing protein</fullName>
    </recommendedName>
</protein>
<keyword evidence="3" id="KW-0862">Zinc</keyword>
<keyword evidence="2" id="KW-0863">Zinc-finger</keyword>
<name>A0A6A4JS83_APOLU</name>
<feature type="region of interest" description="Disordered" evidence="4">
    <location>
        <begin position="90"/>
        <end position="163"/>
    </location>
</feature>
<feature type="compositionally biased region" description="Basic and acidic residues" evidence="4">
    <location>
        <begin position="28"/>
        <end position="48"/>
    </location>
</feature>
<dbReference type="InterPro" id="IPR047134">
    <property type="entry name" value="RNF4"/>
</dbReference>
<dbReference type="EMBL" id="WIXP02000009">
    <property type="protein sequence ID" value="KAF6204893.1"/>
    <property type="molecule type" value="Genomic_DNA"/>
</dbReference>
<dbReference type="GO" id="GO:0008270">
    <property type="term" value="F:zinc ion binding"/>
    <property type="evidence" value="ECO:0007669"/>
    <property type="project" value="UniProtKB-KW"/>
</dbReference>
<comment type="caution">
    <text evidence="6">The sequence shown here is derived from an EMBL/GenBank/DDBJ whole genome shotgun (WGS) entry which is preliminary data.</text>
</comment>